<feature type="non-terminal residue" evidence="1">
    <location>
        <position position="91"/>
    </location>
</feature>
<keyword evidence="2" id="KW-1185">Reference proteome</keyword>
<evidence type="ECO:0000313" key="2">
    <source>
        <dbReference type="Proteomes" id="UP000789920"/>
    </source>
</evidence>
<proteinExistence type="predicted"/>
<evidence type="ECO:0000313" key="1">
    <source>
        <dbReference type="EMBL" id="CAG8811332.1"/>
    </source>
</evidence>
<name>A0ACA9RV58_9GLOM</name>
<reference evidence="1" key="1">
    <citation type="submission" date="2021-06" db="EMBL/GenBank/DDBJ databases">
        <authorList>
            <person name="Kallberg Y."/>
            <person name="Tangrot J."/>
            <person name="Rosling A."/>
        </authorList>
    </citation>
    <scope>NUCLEOTIDE SEQUENCE</scope>
    <source>
        <strain evidence="1">MA461A</strain>
    </source>
</reference>
<dbReference type="Proteomes" id="UP000789920">
    <property type="component" value="Unassembled WGS sequence"/>
</dbReference>
<organism evidence="1 2">
    <name type="scientific">Racocetra persica</name>
    <dbReference type="NCBI Taxonomy" id="160502"/>
    <lineage>
        <taxon>Eukaryota</taxon>
        <taxon>Fungi</taxon>
        <taxon>Fungi incertae sedis</taxon>
        <taxon>Mucoromycota</taxon>
        <taxon>Glomeromycotina</taxon>
        <taxon>Glomeromycetes</taxon>
        <taxon>Diversisporales</taxon>
        <taxon>Gigasporaceae</taxon>
        <taxon>Racocetra</taxon>
    </lineage>
</organism>
<accession>A0ACA9RV58</accession>
<sequence>GDKLRQIGLTRDKTPNILNFEDLATIQLNLSNIKVVNVELEAEKLTIEEEMMVDEKIDVRLEFAEMNESYYRGRNDVRREIDVWLEFAEDE</sequence>
<gene>
    <name evidence="1" type="ORF">RPERSI_LOCUS23280</name>
</gene>
<dbReference type="EMBL" id="CAJVQC010072251">
    <property type="protein sequence ID" value="CAG8811332.1"/>
    <property type="molecule type" value="Genomic_DNA"/>
</dbReference>
<comment type="caution">
    <text evidence="1">The sequence shown here is derived from an EMBL/GenBank/DDBJ whole genome shotgun (WGS) entry which is preliminary data.</text>
</comment>
<feature type="non-terminal residue" evidence="1">
    <location>
        <position position="1"/>
    </location>
</feature>
<protein>
    <submittedName>
        <fullName evidence="1">7191_t:CDS:1</fullName>
    </submittedName>
</protein>